<evidence type="ECO:0000256" key="1">
    <source>
        <dbReference type="SAM" id="Phobius"/>
    </source>
</evidence>
<name>A0A3M8RTW1_9PROT</name>
<reference evidence="2" key="1">
    <citation type="submission" date="2018-10" db="EMBL/GenBank/DDBJ databases">
        <title>Acidithiobacillus sulfuriphilus sp. nov.: an extremely acidophilic sulfur-oxidizing chemolithotroph isolated from a neutral pH environment.</title>
        <authorList>
            <person name="Falagan C."/>
            <person name="Moya-Beltran A."/>
            <person name="Quatrini R."/>
            <person name="Johnson D.B."/>
        </authorList>
    </citation>
    <scope>NUCLEOTIDE SEQUENCE [LARGE SCALE GENOMIC DNA]</scope>
    <source>
        <strain evidence="2">CJ-2</strain>
    </source>
</reference>
<accession>A0A3M8RTW1</accession>
<keyword evidence="1" id="KW-0812">Transmembrane</keyword>
<gene>
    <name evidence="2" type="ORF">EC580_01840</name>
</gene>
<evidence type="ECO:0000313" key="2">
    <source>
        <dbReference type="EMBL" id="RNF70644.1"/>
    </source>
</evidence>
<feature type="transmembrane region" description="Helical" evidence="1">
    <location>
        <begin position="17"/>
        <end position="38"/>
    </location>
</feature>
<comment type="caution">
    <text evidence="2">The sequence shown here is derived from an EMBL/GenBank/DDBJ whole genome shotgun (WGS) entry which is preliminary data.</text>
</comment>
<sequence length="59" mass="6831">MQIIHGFFQGLSVGFEILLVVFLIFGCFLWLSVPFLLLRNNMLLREIRDLLARKPPSPT</sequence>
<keyword evidence="1" id="KW-1133">Transmembrane helix</keyword>
<protein>
    <submittedName>
        <fullName evidence="2">Uncharacterized protein</fullName>
    </submittedName>
</protein>
<dbReference type="EMBL" id="RIZI01000102">
    <property type="protein sequence ID" value="RNF70644.1"/>
    <property type="molecule type" value="Genomic_DNA"/>
</dbReference>
<dbReference type="RefSeq" id="WP_123101672.1">
    <property type="nucleotide sequence ID" value="NZ_CP127527.1"/>
</dbReference>
<dbReference type="AlphaFoldDB" id="A0A3M8RTW1"/>
<keyword evidence="1" id="KW-0472">Membrane</keyword>
<proteinExistence type="predicted"/>
<organism evidence="2">
    <name type="scientific">Acidithiobacillus sulfuriphilus</name>
    <dbReference type="NCBI Taxonomy" id="1867749"/>
    <lineage>
        <taxon>Bacteria</taxon>
        <taxon>Pseudomonadati</taxon>
        <taxon>Pseudomonadota</taxon>
        <taxon>Acidithiobacillia</taxon>
        <taxon>Acidithiobacillales</taxon>
        <taxon>Acidithiobacillaceae</taxon>
        <taxon>Acidithiobacillus</taxon>
    </lineage>
</organism>